<dbReference type="Proteomes" id="UP000289886">
    <property type="component" value="Unassembled WGS sequence"/>
</dbReference>
<comment type="similarity">
    <text evidence="2">Belongs to the sestrin family.</text>
</comment>
<dbReference type="InterPro" id="IPR029032">
    <property type="entry name" value="AhpD-like"/>
</dbReference>
<dbReference type="GO" id="GO:0071233">
    <property type="term" value="P:cellular response to L-leucine"/>
    <property type="evidence" value="ECO:0007669"/>
    <property type="project" value="TreeGrafter"/>
</dbReference>
<dbReference type="GO" id="GO:0005634">
    <property type="term" value="C:nucleus"/>
    <property type="evidence" value="ECO:0007669"/>
    <property type="project" value="InterPro"/>
</dbReference>
<evidence type="ECO:0000256" key="1">
    <source>
        <dbReference type="ARBA" id="ARBA00004496"/>
    </source>
</evidence>
<evidence type="ECO:0000256" key="3">
    <source>
        <dbReference type="ARBA" id="ARBA00022490"/>
    </source>
</evidence>
<evidence type="ECO:0000313" key="5">
    <source>
        <dbReference type="EMBL" id="RXM94528.1"/>
    </source>
</evidence>
<dbReference type="GO" id="GO:0016684">
    <property type="term" value="F:oxidoreductase activity, acting on peroxide as acceptor"/>
    <property type="evidence" value="ECO:0007669"/>
    <property type="project" value="TreeGrafter"/>
</dbReference>
<organism evidence="5 6">
    <name type="scientific">Acipenser ruthenus</name>
    <name type="common">Sterlet sturgeon</name>
    <dbReference type="NCBI Taxonomy" id="7906"/>
    <lineage>
        <taxon>Eukaryota</taxon>
        <taxon>Metazoa</taxon>
        <taxon>Chordata</taxon>
        <taxon>Craniata</taxon>
        <taxon>Vertebrata</taxon>
        <taxon>Euteleostomi</taxon>
        <taxon>Actinopterygii</taxon>
        <taxon>Chondrostei</taxon>
        <taxon>Acipenseriformes</taxon>
        <taxon>Acipenseridae</taxon>
        <taxon>Acipenser</taxon>
    </lineage>
</organism>
<dbReference type="GO" id="GO:0016239">
    <property type="term" value="P:positive regulation of macroautophagy"/>
    <property type="evidence" value="ECO:0007669"/>
    <property type="project" value="TreeGrafter"/>
</dbReference>
<evidence type="ECO:0000256" key="4">
    <source>
        <dbReference type="ARBA" id="ARBA00049242"/>
    </source>
</evidence>
<dbReference type="EMBL" id="SCEB01003280">
    <property type="protein sequence ID" value="RXM94528.1"/>
    <property type="molecule type" value="Genomic_DNA"/>
</dbReference>
<sequence>MVVARHQCMYLVQLHASQFLQVGDPQWLGGLSRASQKLHNLNKLLAHRPWLITKEHMEDYSWEDHGYSLMNRLYPDMGQLLDEKFQTVYNLTYKTMAMHS</sequence>
<gene>
    <name evidence="5" type="ORF">EOD39_17894</name>
</gene>
<keyword evidence="3" id="KW-0963">Cytoplasm</keyword>
<comment type="caution">
    <text evidence="5">The sequence shown here is derived from an EMBL/GenBank/DDBJ whole genome shotgun (WGS) entry which is preliminary data.</text>
</comment>
<evidence type="ECO:0000256" key="2">
    <source>
        <dbReference type="ARBA" id="ARBA00008350"/>
    </source>
</evidence>
<dbReference type="SUPFAM" id="SSF69118">
    <property type="entry name" value="AhpD-like"/>
    <property type="match status" value="1"/>
</dbReference>
<dbReference type="GO" id="GO:1990253">
    <property type="term" value="P:cellular response to leucine starvation"/>
    <property type="evidence" value="ECO:0007669"/>
    <property type="project" value="TreeGrafter"/>
</dbReference>
<dbReference type="AlphaFoldDB" id="A0A444V2E4"/>
<comment type="subcellular location">
    <subcellularLocation>
        <location evidence="1">Cytoplasm</location>
    </subcellularLocation>
</comment>
<name>A0A444V2E4_ACIRT</name>
<comment type="catalytic activity">
    <reaction evidence="4">
        <text>a hydroperoxide + L-cysteinyl-[protein] = S-hydroxy-L-cysteinyl-[protein] + an alcohol</text>
        <dbReference type="Rhea" id="RHEA:67124"/>
        <dbReference type="Rhea" id="RHEA-COMP:10131"/>
        <dbReference type="Rhea" id="RHEA-COMP:17193"/>
        <dbReference type="ChEBI" id="CHEBI:29950"/>
        <dbReference type="ChEBI" id="CHEBI:30879"/>
        <dbReference type="ChEBI" id="CHEBI:35924"/>
        <dbReference type="ChEBI" id="CHEBI:61973"/>
    </reaction>
    <physiologicalReaction direction="left-to-right" evidence="4">
        <dbReference type="Rhea" id="RHEA:67125"/>
    </physiologicalReaction>
</comment>
<dbReference type="Pfam" id="PF04636">
    <property type="entry name" value="PA26"/>
    <property type="match status" value="1"/>
</dbReference>
<dbReference type="GO" id="GO:1904262">
    <property type="term" value="P:negative regulation of TORC1 signaling"/>
    <property type="evidence" value="ECO:0007669"/>
    <property type="project" value="TreeGrafter"/>
</dbReference>
<accession>A0A444V2E4</accession>
<protein>
    <submittedName>
        <fullName evidence="5">Sestrin-1</fullName>
    </submittedName>
</protein>
<reference evidence="5 6" key="1">
    <citation type="submission" date="2019-01" db="EMBL/GenBank/DDBJ databases">
        <title>Draft Genome and Complete Hox-Cluster Characterization of the Sterlet Sturgeon (Acipenser ruthenus).</title>
        <authorList>
            <person name="Wei Q."/>
        </authorList>
    </citation>
    <scope>NUCLEOTIDE SEQUENCE [LARGE SCALE GENOMIC DNA]</scope>
    <source>
        <strain evidence="5">WHYD16114868_AA</strain>
        <tissue evidence="5">Blood</tissue>
    </source>
</reference>
<dbReference type="GO" id="GO:0005737">
    <property type="term" value="C:cytoplasm"/>
    <property type="evidence" value="ECO:0007669"/>
    <property type="project" value="UniProtKB-SubCell"/>
</dbReference>
<dbReference type="GO" id="GO:0070728">
    <property type="term" value="F:L-leucine binding"/>
    <property type="evidence" value="ECO:0007669"/>
    <property type="project" value="TreeGrafter"/>
</dbReference>
<dbReference type="PANTHER" id="PTHR12474:SF2">
    <property type="entry name" value="SESTRIN-2"/>
    <property type="match status" value="1"/>
</dbReference>
<keyword evidence="6" id="KW-1185">Reference proteome</keyword>
<dbReference type="PANTHER" id="PTHR12474">
    <property type="entry name" value="P53 REGULATED PA26 NUCLEAR PROTEIN SESTRIN"/>
    <property type="match status" value="1"/>
</dbReference>
<proteinExistence type="inferred from homology"/>
<evidence type="ECO:0000313" key="6">
    <source>
        <dbReference type="Proteomes" id="UP000289886"/>
    </source>
</evidence>
<dbReference type="InterPro" id="IPR006730">
    <property type="entry name" value="Sestrin"/>
</dbReference>
<dbReference type="GO" id="GO:1901031">
    <property type="term" value="P:regulation of response to reactive oxygen species"/>
    <property type="evidence" value="ECO:0007669"/>
    <property type="project" value="InterPro"/>
</dbReference>